<gene>
    <name evidence="1" type="ORF">BH720_09280</name>
</gene>
<evidence type="ECO:0000313" key="1">
    <source>
        <dbReference type="EMBL" id="OEJ75481.1"/>
    </source>
</evidence>
<organism evidence="1">
    <name type="scientific">Desertifilum tharense IPPAS B-1220</name>
    <dbReference type="NCBI Taxonomy" id="1781255"/>
    <lineage>
        <taxon>Bacteria</taxon>
        <taxon>Bacillati</taxon>
        <taxon>Cyanobacteriota</taxon>
        <taxon>Cyanophyceae</taxon>
        <taxon>Desertifilales</taxon>
        <taxon>Desertifilaceae</taxon>
        <taxon>Desertifilum</taxon>
    </lineage>
</organism>
<dbReference type="Gene3D" id="1.10.3670.10">
    <property type="entry name" value="Putative xylanase like domain"/>
    <property type="match status" value="1"/>
</dbReference>
<dbReference type="EMBL" id="MJGC01000050">
    <property type="protein sequence ID" value="OEJ75481.1"/>
    <property type="molecule type" value="Genomic_DNA"/>
</dbReference>
<accession>A0A1E5QLJ5</accession>
<dbReference type="AlphaFoldDB" id="A0A1E5QLJ5"/>
<dbReference type="Pfam" id="PF07313">
    <property type="entry name" value="AmiA-like"/>
    <property type="match status" value="1"/>
</dbReference>
<sequence>MASIPEPSIEPEFPPGAIALSEIPPTADGDRFRQLMTVAREQQLATRPMSDIVQAIAEQLLGSAYQAGLLDESAEETLVASLTQFDCVLFVEAVLAIARGIALQDYTYSSFTQNLQAQRYWNGHLNGYCSRLHYFSEWIADNHRRRLVQDIGTQLGGIPLEKTLNFMSQHRSSYPQLVDNSANYRCIQAMEASIAHQKINYIPQDQIRQRYPQLQPGDIIAVATDIPGLDVTHTGLVYRHPNGNIGLIHASPVGEVTIAEDLQNYISNVESAIGILVARPLDPRQNVR</sequence>
<reference evidence="1" key="1">
    <citation type="submission" date="2016-09" db="EMBL/GenBank/DDBJ databases">
        <title>Draft genome of thermotolerant cyanobacterium Desertifilum sp. strain IPPAS B-1220.</title>
        <authorList>
            <person name="Sinetova M.A."/>
            <person name="Bolakhan K."/>
            <person name="Zayadan B.K."/>
            <person name="Mironov K.S."/>
            <person name="Ustinova V."/>
            <person name="Kupriyanova E.V."/>
            <person name="Sidorov R.A."/>
            <person name="Skrypnik A.N."/>
            <person name="Gogoleva N.E."/>
            <person name="Gogolev Y.V."/>
            <person name="Los D.A."/>
        </authorList>
    </citation>
    <scope>NUCLEOTIDE SEQUENCE [LARGE SCALE GENOMIC DNA]</scope>
    <source>
        <strain evidence="1">IPPAS B-1220</strain>
    </source>
</reference>
<dbReference type="STRING" id="1781255.BH720_09280"/>
<evidence type="ECO:0008006" key="2">
    <source>
        <dbReference type="Google" id="ProtNLM"/>
    </source>
</evidence>
<dbReference type="InterPro" id="IPR010846">
    <property type="entry name" value="AmiA-like"/>
</dbReference>
<comment type="caution">
    <text evidence="1">The sequence shown here is derived from an EMBL/GenBank/DDBJ whole genome shotgun (WGS) entry which is preliminary data.</text>
</comment>
<proteinExistence type="predicted"/>
<dbReference type="Gene3D" id="2.30.260.10">
    <property type="entry name" value="putative xylanase like domain"/>
    <property type="match status" value="1"/>
</dbReference>
<name>A0A1E5QLJ5_9CYAN</name>
<protein>
    <recommendedName>
        <fullName evidence="2">DUF1460 domain-containing protein</fullName>
    </recommendedName>
</protein>
<dbReference type="InterPro" id="IPR038765">
    <property type="entry name" value="Papain-like_cys_pep_sf"/>
</dbReference>
<dbReference type="SUPFAM" id="SSF54001">
    <property type="entry name" value="Cysteine proteinases"/>
    <property type="match status" value="1"/>
</dbReference>